<evidence type="ECO:0000259" key="2">
    <source>
        <dbReference type="Pfam" id="PF07510"/>
    </source>
</evidence>
<accession>A0ABT4HHE0</accession>
<dbReference type="GO" id="GO:0004519">
    <property type="term" value="F:endonuclease activity"/>
    <property type="evidence" value="ECO:0007669"/>
    <property type="project" value="UniProtKB-KW"/>
</dbReference>
<dbReference type="PANTHER" id="PTHR35149">
    <property type="entry name" value="SLL5132 PROTEIN"/>
    <property type="match status" value="1"/>
</dbReference>
<comment type="caution">
    <text evidence="3">The sequence shown here is derived from an EMBL/GenBank/DDBJ whole genome shotgun (WGS) entry which is preliminary data.</text>
</comment>
<keyword evidence="3" id="KW-0378">Hydrolase</keyword>
<dbReference type="Proteomes" id="UP001084650">
    <property type="component" value="Unassembled WGS sequence"/>
</dbReference>
<feature type="domain" description="GmrSD restriction endonucleases N-terminal" evidence="1">
    <location>
        <begin position="17"/>
        <end position="237"/>
    </location>
</feature>
<feature type="domain" description="GmrSD restriction endonucleases C-terminal" evidence="2">
    <location>
        <begin position="441"/>
        <end position="599"/>
    </location>
</feature>
<dbReference type="Pfam" id="PF07510">
    <property type="entry name" value="GmrSD_C"/>
    <property type="match status" value="1"/>
</dbReference>
<dbReference type="RefSeq" id="WP_268786564.1">
    <property type="nucleotide sequence ID" value="NZ_JAPQYE010000006.1"/>
</dbReference>
<proteinExistence type="predicted"/>
<name>A0ABT4HHE0_MYCIR</name>
<keyword evidence="3" id="KW-0255">Endonuclease</keyword>
<evidence type="ECO:0000259" key="1">
    <source>
        <dbReference type="Pfam" id="PF03235"/>
    </source>
</evidence>
<protein>
    <submittedName>
        <fullName evidence="3">DUF262 domain-containing HNH endonuclease family protein</fullName>
    </submittedName>
</protein>
<gene>
    <name evidence="3" type="ORF">OY187_16330</name>
</gene>
<reference evidence="3" key="1">
    <citation type="submission" date="2022-12" db="EMBL/GenBank/DDBJ databases">
        <title>Whole genome sequence of Mycolicibacterium iranicum strain SBH312.</title>
        <authorList>
            <person name="Jani J."/>
            <person name="Arifin Mustapha Z."/>
            <person name="Ahmed K."/>
            <person name="Kai Ling C."/>
        </authorList>
    </citation>
    <scope>NUCLEOTIDE SEQUENCE</scope>
    <source>
        <strain evidence="3">SBH312</strain>
    </source>
</reference>
<keyword evidence="4" id="KW-1185">Reference proteome</keyword>
<dbReference type="PANTHER" id="PTHR35149:SF2">
    <property type="entry name" value="DUF262 DOMAIN-CONTAINING PROTEIN"/>
    <property type="match status" value="1"/>
</dbReference>
<organism evidence="3 4">
    <name type="scientific">Mycolicibacterium iranicum</name>
    <name type="common">Mycobacterium iranicum</name>
    <dbReference type="NCBI Taxonomy" id="912594"/>
    <lineage>
        <taxon>Bacteria</taxon>
        <taxon>Bacillati</taxon>
        <taxon>Actinomycetota</taxon>
        <taxon>Actinomycetes</taxon>
        <taxon>Mycobacteriales</taxon>
        <taxon>Mycobacteriaceae</taxon>
        <taxon>Mycolicibacterium</taxon>
    </lineage>
</organism>
<evidence type="ECO:0000313" key="3">
    <source>
        <dbReference type="EMBL" id="MCZ0729622.1"/>
    </source>
</evidence>
<sequence length="611" mass="69888">MSIIQTHSLTVTQALQSCFYRVPEYQREYVWTAEEAVQLLDDINESIGDDGRQYFVGTVLVAPDDSKQRSDELDLIDGQQRTTTFYLILCALRRRFLRRPQQPAIEALLATSYTDIDGNTVSRLRLEPCYENATELVDFLRQFDGDDAELSGALAVRGLARFGSSQRIAEVFVAISAYLQRNFPGDTDIARFWGHFANKVIFIQIQTDVSSALKIFETINERGIGLNPMDLLKNLLFSNVSPKDFGKLKDKWSSVTTPLEKHKQKPLRFLRYYVMANYEVRDAKGKNVLREDDIYSWFTDKRNVAATGHVSDPFRFVDELRTNVDRYIAFLRKHDPYDDPSIALTNLGYLTGTAFSQHYVLLLAAAPCRPAVFAHLVAEIENFLFFYLFTASNTRELESLFSSWSADLRVIAGIPEEALQRTAMNEFVEARFQSAMTARHYQLRDALRRFRLGDMQQYRSRYLLARMTQYVDMAFSGVKARGSLEPYTKLEIEHILPQNPGEDLRASWAGDEPNEYSTYVGRLGNLTLLEKPHNIVASNDFFANKTGLYAKSNNYMTRSIAGLSEVGKNTSVTEINKYLGHFSSWDATAIDRRTDMLIELALQIWKTRPLL</sequence>
<dbReference type="InterPro" id="IPR004919">
    <property type="entry name" value="GmrSD_N"/>
</dbReference>
<evidence type="ECO:0000313" key="4">
    <source>
        <dbReference type="Proteomes" id="UP001084650"/>
    </source>
</evidence>
<dbReference type="Pfam" id="PF03235">
    <property type="entry name" value="GmrSD_N"/>
    <property type="match status" value="1"/>
</dbReference>
<dbReference type="InterPro" id="IPR011089">
    <property type="entry name" value="GmrSD_C"/>
</dbReference>
<dbReference type="EMBL" id="JAPQYE010000006">
    <property type="protein sequence ID" value="MCZ0729622.1"/>
    <property type="molecule type" value="Genomic_DNA"/>
</dbReference>
<keyword evidence="3" id="KW-0540">Nuclease</keyword>